<reference evidence="18" key="2">
    <citation type="submission" date="2025-08" db="UniProtKB">
        <authorList>
            <consortium name="Ensembl"/>
        </authorList>
    </citation>
    <scope>IDENTIFICATION</scope>
    <source>
        <strain evidence="18">Glennie</strain>
    </source>
</reference>
<dbReference type="SMART" id="SM00404">
    <property type="entry name" value="PTPc_motif"/>
    <property type="match status" value="1"/>
</dbReference>
<feature type="domain" description="Tyrosine-protein phosphatase" evidence="15">
    <location>
        <begin position="1064"/>
        <end position="1324"/>
    </location>
</feature>
<reference evidence="18" key="3">
    <citation type="submission" date="2025-09" db="UniProtKB">
        <authorList>
            <consortium name="Ensembl"/>
        </authorList>
    </citation>
    <scope>IDENTIFICATION</scope>
    <source>
        <strain evidence="18">Glennie</strain>
    </source>
</reference>
<evidence type="ECO:0000256" key="7">
    <source>
        <dbReference type="ARBA" id="ARBA00022912"/>
    </source>
</evidence>
<keyword evidence="3" id="KW-0812">Transmembrane</keyword>
<dbReference type="CDD" id="cd00063">
    <property type="entry name" value="FN3"/>
    <property type="match status" value="1"/>
</dbReference>
<evidence type="ECO:0000256" key="14">
    <source>
        <dbReference type="SAM" id="SignalP"/>
    </source>
</evidence>
<feature type="compositionally biased region" description="Basic residues" evidence="13">
    <location>
        <begin position="1531"/>
        <end position="1544"/>
    </location>
</feature>
<dbReference type="Gene3D" id="3.90.190.10">
    <property type="entry name" value="Protein tyrosine phosphatase superfamily"/>
    <property type="match status" value="2"/>
</dbReference>
<dbReference type="InterPro" id="IPR013783">
    <property type="entry name" value="Ig-like_fold"/>
</dbReference>
<dbReference type="Gene3D" id="2.60.40.10">
    <property type="entry name" value="Immunoglobulins"/>
    <property type="match status" value="4"/>
</dbReference>
<dbReference type="SUPFAM" id="SSF52799">
    <property type="entry name" value="(Phosphotyrosine protein) phosphatases II"/>
    <property type="match status" value="2"/>
</dbReference>
<dbReference type="InterPro" id="IPR000242">
    <property type="entry name" value="PTP_cat"/>
</dbReference>
<evidence type="ECO:0000256" key="12">
    <source>
        <dbReference type="ARBA" id="ARBA00051722"/>
    </source>
</evidence>
<keyword evidence="19" id="KW-1185">Reference proteome</keyword>
<dbReference type="Ensembl" id="ENSOANT00000071552.1">
    <property type="protein sequence ID" value="ENSOANP00000036453.1"/>
    <property type="gene ID" value="ENSOANG00000012568.3"/>
</dbReference>
<dbReference type="PANTHER" id="PTHR46957:SF10">
    <property type="entry name" value="PROTEIN TYROSINE PHOSPHATASE, RECEPTOR TYPE, H"/>
    <property type="match status" value="1"/>
</dbReference>
<keyword evidence="8" id="KW-1133">Transmembrane helix</keyword>
<dbReference type="PRINTS" id="PR00700">
    <property type="entry name" value="PRTYPHPHTASE"/>
</dbReference>
<keyword evidence="4 14" id="KW-0732">Signal</keyword>
<evidence type="ECO:0000256" key="5">
    <source>
        <dbReference type="ARBA" id="ARBA00022737"/>
    </source>
</evidence>
<evidence type="ECO:0000256" key="4">
    <source>
        <dbReference type="ARBA" id="ARBA00022729"/>
    </source>
</evidence>
<feature type="domain" description="Fibronectin type-III" evidence="17">
    <location>
        <begin position="34"/>
        <end position="126"/>
    </location>
</feature>
<comment type="catalytic activity">
    <reaction evidence="12">
        <text>O-phospho-L-tyrosyl-[protein] + H2O = L-tyrosyl-[protein] + phosphate</text>
        <dbReference type="Rhea" id="RHEA:10684"/>
        <dbReference type="Rhea" id="RHEA-COMP:10136"/>
        <dbReference type="Rhea" id="RHEA-COMP:20101"/>
        <dbReference type="ChEBI" id="CHEBI:15377"/>
        <dbReference type="ChEBI" id="CHEBI:43474"/>
        <dbReference type="ChEBI" id="CHEBI:46858"/>
        <dbReference type="ChEBI" id="CHEBI:61978"/>
        <dbReference type="EC" id="3.1.3.48"/>
    </reaction>
</comment>
<dbReference type="InterPro" id="IPR041201">
    <property type="entry name" value="PTPRJ_TM"/>
</dbReference>
<feature type="domain" description="Tyrosine specific protein phosphatases" evidence="16">
    <location>
        <begin position="1242"/>
        <end position="1315"/>
    </location>
</feature>
<feature type="domain" description="Tyrosine-protein phosphatase" evidence="15">
    <location>
        <begin position="1363"/>
        <end position="1549"/>
    </location>
</feature>
<evidence type="ECO:0000256" key="9">
    <source>
        <dbReference type="ARBA" id="ARBA00023136"/>
    </source>
</evidence>
<dbReference type="InterPro" id="IPR036116">
    <property type="entry name" value="FN3_sf"/>
</dbReference>
<dbReference type="InterPro" id="IPR003961">
    <property type="entry name" value="FN3_dom"/>
</dbReference>
<evidence type="ECO:0000256" key="11">
    <source>
        <dbReference type="ARBA" id="ARBA00025789"/>
    </source>
</evidence>
<feature type="domain" description="Fibronectin type-III" evidence="17">
    <location>
        <begin position="573"/>
        <end position="661"/>
    </location>
</feature>
<dbReference type="InterPro" id="IPR029021">
    <property type="entry name" value="Prot-tyrosine_phosphatase-like"/>
</dbReference>
<evidence type="ECO:0000256" key="13">
    <source>
        <dbReference type="SAM" id="MobiDB-lite"/>
    </source>
</evidence>
<gene>
    <name evidence="18" type="primary">LOC100077200</name>
</gene>
<dbReference type="GO" id="GO:0007165">
    <property type="term" value="P:signal transduction"/>
    <property type="evidence" value="ECO:0000318"/>
    <property type="project" value="GO_Central"/>
</dbReference>
<evidence type="ECO:0000259" key="16">
    <source>
        <dbReference type="PROSITE" id="PS50056"/>
    </source>
</evidence>
<dbReference type="PANTHER" id="PTHR46957">
    <property type="entry name" value="CYTOKINE RECEPTOR"/>
    <property type="match status" value="1"/>
</dbReference>
<evidence type="ECO:0000256" key="10">
    <source>
        <dbReference type="ARBA" id="ARBA00023180"/>
    </source>
</evidence>
<dbReference type="FunFam" id="2.60.40.10:FF:000369">
    <property type="entry name" value="Protein tyrosine phosphatase, receptor type B"/>
    <property type="match status" value="2"/>
</dbReference>
<dbReference type="InterPro" id="IPR000387">
    <property type="entry name" value="Tyr_Pase_dom"/>
</dbReference>
<dbReference type="Pfam" id="PF00102">
    <property type="entry name" value="Y_phosphatase"/>
    <property type="match status" value="1"/>
</dbReference>
<feature type="signal peptide" evidence="14">
    <location>
        <begin position="1"/>
        <end position="18"/>
    </location>
</feature>
<dbReference type="InterPro" id="IPR003595">
    <property type="entry name" value="Tyr_Pase_cat"/>
</dbReference>
<proteinExistence type="inferred from homology"/>
<evidence type="ECO:0000259" key="17">
    <source>
        <dbReference type="PROSITE" id="PS50853"/>
    </source>
</evidence>
<feature type="chain" id="PRO_5026074157" description="protein-tyrosine-phosphatase" evidence="14">
    <location>
        <begin position="19"/>
        <end position="1626"/>
    </location>
</feature>
<name>A0A6I8N662_ORNAN</name>
<keyword evidence="10" id="KW-0325">Glycoprotein</keyword>
<dbReference type="SMART" id="SM00194">
    <property type="entry name" value="PTPc"/>
    <property type="match status" value="1"/>
</dbReference>
<dbReference type="InParanoid" id="A0A6I8N662"/>
<evidence type="ECO:0000256" key="3">
    <source>
        <dbReference type="ARBA" id="ARBA00022692"/>
    </source>
</evidence>
<evidence type="ECO:0000313" key="18">
    <source>
        <dbReference type="Ensembl" id="ENSOANP00000036453.1"/>
    </source>
</evidence>
<feature type="domain" description="Fibronectin type-III" evidence="17">
    <location>
        <begin position="746"/>
        <end position="840"/>
    </location>
</feature>
<feature type="compositionally biased region" description="Basic and acidic residues" evidence="13">
    <location>
        <begin position="1604"/>
        <end position="1626"/>
    </location>
</feature>
<dbReference type="PROSITE" id="PS00383">
    <property type="entry name" value="TYR_PHOSPHATASE_1"/>
    <property type="match status" value="1"/>
</dbReference>
<dbReference type="OMA" id="KTSIRQW"/>
<evidence type="ECO:0000256" key="2">
    <source>
        <dbReference type="ARBA" id="ARBA00013064"/>
    </source>
</evidence>
<dbReference type="Proteomes" id="UP000002279">
    <property type="component" value="Chromosome 7"/>
</dbReference>
<dbReference type="GeneTree" id="ENSGT00940000164079"/>
<dbReference type="EC" id="3.1.3.48" evidence="2"/>
<keyword evidence="5" id="KW-0677">Repeat</keyword>
<dbReference type="PROSITE" id="PS50056">
    <property type="entry name" value="TYR_PHOSPHATASE_2"/>
    <property type="match status" value="1"/>
</dbReference>
<dbReference type="SUPFAM" id="SSF49265">
    <property type="entry name" value="Fibronectin type III"/>
    <property type="match status" value="6"/>
</dbReference>
<accession>A0A6I8N662</accession>
<dbReference type="GO" id="GO:0016020">
    <property type="term" value="C:membrane"/>
    <property type="evidence" value="ECO:0007669"/>
    <property type="project" value="UniProtKB-SubCell"/>
</dbReference>
<organism evidence="18 19">
    <name type="scientific">Ornithorhynchus anatinus</name>
    <name type="common">Duckbill platypus</name>
    <dbReference type="NCBI Taxonomy" id="9258"/>
    <lineage>
        <taxon>Eukaryota</taxon>
        <taxon>Metazoa</taxon>
        <taxon>Chordata</taxon>
        <taxon>Craniata</taxon>
        <taxon>Vertebrata</taxon>
        <taxon>Euteleostomi</taxon>
        <taxon>Mammalia</taxon>
        <taxon>Monotremata</taxon>
        <taxon>Ornithorhynchidae</taxon>
        <taxon>Ornithorhynchus</taxon>
    </lineage>
</organism>
<protein>
    <recommendedName>
        <fullName evidence="2">protein-tyrosine-phosphatase</fullName>
        <ecNumber evidence="2">3.1.3.48</ecNumber>
    </recommendedName>
</protein>
<evidence type="ECO:0000256" key="8">
    <source>
        <dbReference type="ARBA" id="ARBA00022989"/>
    </source>
</evidence>
<evidence type="ECO:0000259" key="15">
    <source>
        <dbReference type="PROSITE" id="PS50055"/>
    </source>
</evidence>
<feature type="region of interest" description="Disordered" evidence="13">
    <location>
        <begin position="1507"/>
        <end position="1626"/>
    </location>
</feature>
<comment type="subcellular location">
    <subcellularLocation>
        <location evidence="1">Membrane</location>
        <topology evidence="1">Single-pass type I membrane protein</topology>
    </subcellularLocation>
</comment>
<dbReference type="Pfam" id="PF00041">
    <property type="entry name" value="fn3"/>
    <property type="match status" value="1"/>
</dbReference>
<keyword evidence="6" id="KW-0378">Hydrolase</keyword>
<dbReference type="GO" id="GO:0007411">
    <property type="term" value="P:axon guidance"/>
    <property type="evidence" value="ECO:0000318"/>
    <property type="project" value="GO_Central"/>
</dbReference>
<feature type="domain" description="Fibronectin type-III" evidence="17">
    <location>
        <begin position="127"/>
        <end position="216"/>
    </location>
</feature>
<dbReference type="PROSITE" id="PS50055">
    <property type="entry name" value="TYR_PHOSPHATASE_PTP"/>
    <property type="match status" value="2"/>
</dbReference>
<keyword evidence="7" id="KW-0904">Protein phosphatase</keyword>
<evidence type="ECO:0000256" key="1">
    <source>
        <dbReference type="ARBA" id="ARBA00004479"/>
    </source>
</evidence>
<comment type="similarity">
    <text evidence="11">Belongs to the protein-tyrosine phosphatase family. Receptor class 3 subfamily.</text>
</comment>
<evidence type="ECO:0000256" key="6">
    <source>
        <dbReference type="ARBA" id="ARBA00022801"/>
    </source>
</evidence>
<dbReference type="GO" id="GO:0004725">
    <property type="term" value="F:protein tyrosine phosphatase activity"/>
    <property type="evidence" value="ECO:0000318"/>
    <property type="project" value="GO_Central"/>
</dbReference>
<reference evidence="18 19" key="1">
    <citation type="journal article" date="2008" name="Nature">
        <title>Genome analysis of the platypus reveals unique signatures of evolution.</title>
        <authorList>
            <person name="Warren W.C."/>
            <person name="Hillier L.W."/>
            <person name="Marshall Graves J.A."/>
            <person name="Birney E."/>
            <person name="Ponting C.P."/>
            <person name="Grutzner F."/>
            <person name="Belov K."/>
            <person name="Miller W."/>
            <person name="Clarke L."/>
            <person name="Chinwalla A.T."/>
            <person name="Yang S.P."/>
            <person name="Heger A."/>
            <person name="Locke D.P."/>
            <person name="Miethke P."/>
            <person name="Waters P.D."/>
            <person name="Veyrunes F."/>
            <person name="Fulton L."/>
            <person name="Fulton B."/>
            <person name="Graves T."/>
            <person name="Wallis J."/>
            <person name="Puente X.S."/>
            <person name="Lopez-Otin C."/>
            <person name="Ordonez G.R."/>
            <person name="Eichler E.E."/>
            <person name="Chen L."/>
            <person name="Cheng Z."/>
            <person name="Deakin J.E."/>
            <person name="Alsop A."/>
            <person name="Thompson K."/>
            <person name="Kirby P."/>
            <person name="Papenfuss A.T."/>
            <person name="Wakefield M.J."/>
            <person name="Olender T."/>
            <person name="Lancet D."/>
            <person name="Huttley G.A."/>
            <person name="Smit A.F."/>
            <person name="Pask A."/>
            <person name="Temple-Smith P."/>
            <person name="Batzer M.A."/>
            <person name="Walker J.A."/>
            <person name="Konkel M.K."/>
            <person name="Harris R.S."/>
            <person name="Whittington C.M."/>
            <person name="Wong E.S."/>
            <person name="Gemmell N.J."/>
            <person name="Buschiazzo E."/>
            <person name="Vargas Jentzsch I.M."/>
            <person name="Merkel A."/>
            <person name="Schmitz J."/>
            <person name="Zemann A."/>
            <person name="Churakov G."/>
            <person name="Kriegs J.O."/>
            <person name="Brosius J."/>
            <person name="Murchison E.P."/>
            <person name="Sachidanandam R."/>
            <person name="Smith C."/>
            <person name="Hannon G.J."/>
            <person name="Tsend-Ayush E."/>
            <person name="McMillan D."/>
            <person name="Attenborough R."/>
            <person name="Rens W."/>
            <person name="Ferguson-Smith M."/>
            <person name="Lefevre C.M."/>
            <person name="Sharp J.A."/>
            <person name="Nicholas K.R."/>
            <person name="Ray D.A."/>
            <person name="Kube M."/>
            <person name="Reinhardt R."/>
            <person name="Pringle T.H."/>
            <person name="Taylor J."/>
            <person name="Jones R.C."/>
            <person name="Nixon B."/>
            <person name="Dacheux J.L."/>
            <person name="Niwa H."/>
            <person name="Sekita Y."/>
            <person name="Huang X."/>
            <person name="Stark A."/>
            <person name="Kheradpour P."/>
            <person name="Kellis M."/>
            <person name="Flicek P."/>
            <person name="Chen Y."/>
            <person name="Webber C."/>
            <person name="Hardison R."/>
            <person name="Nelson J."/>
            <person name="Hallsworth-Pepin K."/>
            <person name="Delehaunty K."/>
            <person name="Markovic C."/>
            <person name="Minx P."/>
            <person name="Feng Y."/>
            <person name="Kremitzki C."/>
            <person name="Mitreva M."/>
            <person name="Glasscock J."/>
            <person name="Wylie T."/>
            <person name="Wohldmann P."/>
            <person name="Thiru P."/>
            <person name="Nhan M.N."/>
            <person name="Pohl C.S."/>
            <person name="Smith S.M."/>
            <person name="Hou S."/>
            <person name="Nefedov M."/>
            <person name="de Jong P.J."/>
            <person name="Renfree M.B."/>
            <person name="Mardis E.R."/>
            <person name="Wilson R.K."/>
        </authorList>
    </citation>
    <scope>NUCLEOTIDE SEQUENCE [LARGE SCALE GENOMIC DNA]</scope>
    <source>
        <strain evidence="18 19">Glennie</strain>
    </source>
</reference>
<dbReference type="FunFam" id="3.90.190.10:FF:000009">
    <property type="entry name" value="Receptor-type tyrosine-protein phosphatase beta"/>
    <property type="match status" value="1"/>
</dbReference>
<evidence type="ECO:0000313" key="19">
    <source>
        <dbReference type="Proteomes" id="UP000002279"/>
    </source>
</evidence>
<dbReference type="InterPro" id="IPR016130">
    <property type="entry name" value="Tyr_Pase_AS"/>
</dbReference>
<feature type="compositionally biased region" description="Low complexity" evidence="13">
    <location>
        <begin position="1566"/>
        <end position="1577"/>
    </location>
</feature>
<dbReference type="PROSITE" id="PS50853">
    <property type="entry name" value="FN3"/>
    <property type="match status" value="5"/>
</dbReference>
<dbReference type="SMART" id="SM00060">
    <property type="entry name" value="FN3"/>
    <property type="match status" value="7"/>
</dbReference>
<dbReference type="Bgee" id="ENSOANG00000012568">
    <property type="expression patterns" value="Expressed in testis and 4 other cell types or tissues"/>
</dbReference>
<dbReference type="InterPro" id="IPR050713">
    <property type="entry name" value="RTP_Phos/Ushers"/>
</dbReference>
<keyword evidence="9" id="KW-0472">Membrane</keyword>
<feature type="domain" description="Fibronectin type-III" evidence="17">
    <location>
        <begin position="482"/>
        <end position="572"/>
    </location>
</feature>
<dbReference type="Pfam" id="PF18861">
    <property type="entry name" value="PTP_tm"/>
    <property type="match status" value="1"/>
</dbReference>
<sequence length="1626" mass="176379">MRPPLLTALLWLLGALGAEDGCGDPEGPTVVKDTGLSLQVSSHGRPPTLFLNWGVPVPEGLGYTLRLTRLGTRGSPEEWRGRAGPNATGFEFRDLPPGARFQVETTVALPCGRNATHSVTAWTTPVPVGLLRLQRPGGPAALEATWGSAPGERDRYQLLLYHLDSQTLARNLSVPPDTLSFLFDGLLPGSEYALRVTTWAGELHASTGVRQWTDPVPPKHLALRHGGSSTALQASWSGAEGAAWMHLILSDLTGGANRSAVAKRGISNYTFNHLTPGTPYHLEVRATSGPLRASGPDATEWTYPSVPLDLVPTSQPPGLSLSWRAGPGRREGYQLHLRGQAECNISLGPGALNATLPGPLPTGHYTLELEALAGPHRALARADIWLEAPAAPSNLSLNSEGSPPVLCARWGPPSRGSDGYRLRLYQLAPLRLEAELTLGPAARSFSWARLPLGTEFMVQLAVLRGPEEGVAANATGWTYPEAPENLTLTNVGSPEAPALQALWRMGRAQSCALTLSQLPQGTVIHRLILPGSATEHNFRGLEPGTEYGLRAWAIAGAYQAWARNITHWTPPLPPVALNASSEGPTSLRVSWGQAPGGRGSYLITLYREGAVVDPQEVGPEVVTASFSGLNPGTKYEVEVSSQAGPHRVAAANITTWTSPLAPEELSVAMQGDSAVVSLGWAETSGQGDCQAWFSEPGGSPQREPLQPGQAHLVLRGLTPGRNISLSVLCQAGPLWAATGPVVLPVEPGPVEDIQCQPGATCLTLNWTVPTGDVDTCLVAAEQLATGEAKLPVFYANTSQDALLLSGLMPATSYRLSLTVLGRNGLWSRTVTLLCTTTTEAWRPPKLAAAPRLEPEAGAGVVITPGMFGEEDRHIQFYGIVATTNTTLLRPHREAISHTWYDHYYGGQDSYLALLLPNPFRPGPPAALRSWTVPVGTEDCGQTKHTCNGQLKPDTQYRFSVAAFTRYDHVDPDVSFTAFSEPRASRSVASVPLPVAAGVVAGCVLTAGAVLGLLYWRHMSGQRAEKRNLTQEMATLNLRHIHRPIPIQSFRQTYDAKSASAHYAFFQEFEELKEVGKEQPKLEAELPANTAKNRYPHVLPYDHSRVRLSRLEDEPNSDYINANFIPGYTRPQEFIATQGPLKKTLEDFWRLVWEQQVNTVVMLTVGMENGRVLCEHYWPSDAAIPALFGHITIHLLAEVTGEEWTTREFQLFYGPQQRERRVQQLHYTAWPDHGLPESTGSIMAFVELVRERGRVAAGAGPTLVHCSAGVGRTGTFIALARLLQQLEEEKAVDVFNTVYTLRLHRYLMIQTLAQYIFLHSCLLDKISEDPRAKLAVSQISPGPIAAKSFLQQFAKKSASANAGFLREYENLLEALKHHSDPGTPCPGHQPSSPISQLLPYDRSRVQFSRLEQGPLSELGQAWLFPGGALGQDCVALAGPVRVDEFWRLVWEHDVRVLISLCPPENQDQEERYPLEGRPVHTETLTVCWEAEAAAVEWPCSRLRIEHVGAGPGEGWPSRDRGPGGDEGPPWKPRWRWRGVGRRWRGRGGLPAGHRSRPDRPPGEEGEATATAAVPLPALGEREGAPGPGPAPLPGGRAPVQPAGREAGDPPRSRKVDPLPRVPTGDHP</sequence>